<evidence type="ECO:0000256" key="2">
    <source>
        <dbReference type="ARBA" id="ARBA00022723"/>
    </source>
</evidence>
<dbReference type="PROSITE" id="PS50255">
    <property type="entry name" value="CYTOCHROME_B5_2"/>
    <property type="match status" value="1"/>
</dbReference>
<dbReference type="SMART" id="SM01117">
    <property type="entry name" value="Cyt-b5"/>
    <property type="match status" value="1"/>
</dbReference>
<dbReference type="Gene3D" id="3.10.120.10">
    <property type="entry name" value="Cytochrome b5-like heme/steroid binding domain"/>
    <property type="match status" value="1"/>
</dbReference>
<keyword evidence="3" id="KW-0408">Iron</keyword>
<protein>
    <recommendedName>
        <fullName evidence="6">Cytochrome b5 heme-binding domain-containing protein</fullName>
    </recommendedName>
</protein>
<name>A0A395J6V7_9HELO</name>
<dbReference type="GO" id="GO:0016020">
    <property type="term" value="C:membrane"/>
    <property type="evidence" value="ECO:0007669"/>
    <property type="project" value="TreeGrafter"/>
</dbReference>
<sequence length="248" mass="27835">MVMAIGGNGLIWTKFKTRKEIGCTPDHLQALSRNTTKLPKARRRSIWQEVLPQRPVDIDDDFTLLLWSQFFISQWVVSKLTQMHKFSTKKVNHLKVYTLVVNSQEGNLGSASRLGQISLHIDPSQPGKISVEWDSQPSGTGDKVGQQSQTSAGPVLKNGADSSDPGKLASQQNHPSSRSPEKEFTMDEVAKHNKKEDLWVVVKGVVMDVSDWLDEHPGGPQALMNFMVEMQQRNLRCCMMMRSFPVCC</sequence>
<dbReference type="InterPro" id="IPR001199">
    <property type="entry name" value="Cyt_B5-like_heme/steroid-bd"/>
</dbReference>
<keyword evidence="1" id="KW-0349">Heme</keyword>
<evidence type="ECO:0000256" key="1">
    <source>
        <dbReference type="ARBA" id="ARBA00022617"/>
    </source>
</evidence>
<dbReference type="InterPro" id="IPR036400">
    <property type="entry name" value="Cyt_B5-like_heme/steroid_sf"/>
</dbReference>
<dbReference type="AlphaFoldDB" id="A0A395J6V7"/>
<comment type="similarity">
    <text evidence="4">Belongs to the cytochrome b5 family.</text>
</comment>
<keyword evidence="2" id="KW-0479">Metal-binding</keyword>
<accession>A0A395J6V7</accession>
<evidence type="ECO:0000259" key="6">
    <source>
        <dbReference type="PROSITE" id="PS50255"/>
    </source>
</evidence>
<evidence type="ECO:0000256" key="4">
    <source>
        <dbReference type="ARBA" id="ARBA00038168"/>
    </source>
</evidence>
<feature type="domain" description="Cytochrome b5 heme-binding" evidence="6">
    <location>
        <begin position="181"/>
        <end position="225"/>
    </location>
</feature>
<evidence type="ECO:0000256" key="5">
    <source>
        <dbReference type="SAM" id="MobiDB-lite"/>
    </source>
</evidence>
<evidence type="ECO:0000313" key="7">
    <source>
        <dbReference type="EMBL" id="RAL68217.1"/>
    </source>
</evidence>
<dbReference type="EMBL" id="QKRW01000002">
    <property type="protein sequence ID" value="RAL68217.1"/>
    <property type="molecule type" value="Genomic_DNA"/>
</dbReference>
<reference evidence="7 8" key="1">
    <citation type="submission" date="2018-06" db="EMBL/GenBank/DDBJ databases">
        <title>Genome Sequence of the Brown Rot Fungal Pathogen Monilinia fructigena.</title>
        <authorList>
            <person name="Landi L."/>
            <person name="De Miccolis Angelini R.M."/>
            <person name="Pollastro S."/>
            <person name="Abate D."/>
            <person name="Faretra F."/>
            <person name="Romanazzi G."/>
        </authorList>
    </citation>
    <scope>NUCLEOTIDE SEQUENCE [LARGE SCALE GENOMIC DNA]</scope>
    <source>
        <strain evidence="7 8">Mfrg269</strain>
    </source>
</reference>
<feature type="compositionally biased region" description="Polar residues" evidence="5">
    <location>
        <begin position="133"/>
        <end position="152"/>
    </location>
</feature>
<dbReference type="Proteomes" id="UP000249056">
    <property type="component" value="Unassembled WGS sequence"/>
</dbReference>
<dbReference type="SUPFAM" id="SSF55856">
    <property type="entry name" value="Cytochrome b5-like heme/steroid binding domain"/>
    <property type="match status" value="1"/>
</dbReference>
<evidence type="ECO:0000313" key="8">
    <source>
        <dbReference type="Proteomes" id="UP000249056"/>
    </source>
</evidence>
<dbReference type="PANTHER" id="PTHR19359:SF14">
    <property type="entry name" value="CYTOCHROME B5 A"/>
    <property type="match status" value="1"/>
</dbReference>
<proteinExistence type="inferred from homology"/>
<dbReference type="GO" id="GO:0020037">
    <property type="term" value="F:heme binding"/>
    <property type="evidence" value="ECO:0007669"/>
    <property type="project" value="TreeGrafter"/>
</dbReference>
<dbReference type="PANTHER" id="PTHR19359">
    <property type="entry name" value="CYTOCHROME B5"/>
    <property type="match status" value="1"/>
</dbReference>
<evidence type="ECO:0000256" key="3">
    <source>
        <dbReference type="ARBA" id="ARBA00023004"/>
    </source>
</evidence>
<organism evidence="7 8">
    <name type="scientific">Monilinia fructigena</name>
    <dbReference type="NCBI Taxonomy" id="38457"/>
    <lineage>
        <taxon>Eukaryota</taxon>
        <taxon>Fungi</taxon>
        <taxon>Dikarya</taxon>
        <taxon>Ascomycota</taxon>
        <taxon>Pezizomycotina</taxon>
        <taxon>Leotiomycetes</taxon>
        <taxon>Helotiales</taxon>
        <taxon>Sclerotiniaceae</taxon>
        <taxon>Monilinia</taxon>
    </lineage>
</organism>
<feature type="compositionally biased region" description="Polar residues" evidence="5">
    <location>
        <begin position="169"/>
        <end position="178"/>
    </location>
</feature>
<keyword evidence="8" id="KW-1185">Reference proteome</keyword>
<feature type="region of interest" description="Disordered" evidence="5">
    <location>
        <begin position="123"/>
        <end position="186"/>
    </location>
</feature>
<dbReference type="OrthoDB" id="10252157at2759"/>
<gene>
    <name evidence="7" type="ORF">DID88_008921</name>
</gene>
<dbReference type="InterPro" id="IPR050668">
    <property type="entry name" value="Cytochrome_b5"/>
</dbReference>
<dbReference type="GO" id="GO:0046872">
    <property type="term" value="F:metal ion binding"/>
    <property type="evidence" value="ECO:0007669"/>
    <property type="project" value="UniProtKB-KW"/>
</dbReference>
<comment type="caution">
    <text evidence="7">The sequence shown here is derived from an EMBL/GenBank/DDBJ whole genome shotgun (WGS) entry which is preliminary data.</text>
</comment>
<dbReference type="Pfam" id="PF00173">
    <property type="entry name" value="Cyt-b5"/>
    <property type="match status" value="1"/>
</dbReference>